<comment type="caution">
    <text evidence="2">The sequence shown here is derived from an EMBL/GenBank/DDBJ whole genome shotgun (WGS) entry which is preliminary data.</text>
</comment>
<dbReference type="PROSITE" id="PS51257">
    <property type="entry name" value="PROKAR_LIPOPROTEIN"/>
    <property type="match status" value="1"/>
</dbReference>
<evidence type="ECO:0000313" key="3">
    <source>
        <dbReference type="Proteomes" id="UP000290288"/>
    </source>
</evidence>
<sequence>MFKSFALVSLVATAVWAQSIPSGISQGCSSFLTELNNNTELAKCTGALTTALSAFAPGASASASAVTSALTDVCSESVTASCPSSVFASAITSFYSACSAELTQTPVEDLVKVYDLVYVLPAYRAAICSKGDDGNWCVASAAPIDGTTASTIQSALYTQTGDDIVPNTATFSTYNLPFLLIGPDSPNLCQTCTRNVLNAYIQHESSLPYAPGLGQSQLLNKQSALFAAVQEKCGASFMDNEVKAAGGLGTSNSILGDKSGAIPASHVELQSLVAAFAGFATLAALF</sequence>
<dbReference type="EMBL" id="SDEE01000071">
    <property type="protein sequence ID" value="RXW22449.1"/>
    <property type="molecule type" value="Genomic_DNA"/>
</dbReference>
<protein>
    <submittedName>
        <fullName evidence="2">Uncharacterized protein</fullName>
    </submittedName>
</protein>
<accession>A0A4Q2DQM9</accession>
<keyword evidence="1" id="KW-0732">Signal</keyword>
<dbReference type="STRING" id="2316362.A0A4Q2DQM9"/>
<feature type="chain" id="PRO_5020670492" evidence="1">
    <location>
        <begin position="18"/>
        <end position="286"/>
    </location>
</feature>
<evidence type="ECO:0000256" key="1">
    <source>
        <dbReference type="SAM" id="SignalP"/>
    </source>
</evidence>
<proteinExistence type="predicted"/>
<reference evidence="2 3" key="1">
    <citation type="submission" date="2019-01" db="EMBL/GenBank/DDBJ databases">
        <title>Draft genome sequence of Psathyrella aberdarensis IHI B618.</title>
        <authorList>
            <person name="Buettner E."/>
            <person name="Kellner H."/>
        </authorList>
    </citation>
    <scope>NUCLEOTIDE SEQUENCE [LARGE SCALE GENOMIC DNA]</scope>
    <source>
        <strain evidence="2 3">IHI B618</strain>
    </source>
</reference>
<dbReference type="AlphaFoldDB" id="A0A4Q2DQM9"/>
<keyword evidence="3" id="KW-1185">Reference proteome</keyword>
<name>A0A4Q2DQM9_9AGAR</name>
<organism evidence="2 3">
    <name type="scientific">Candolleomyces aberdarensis</name>
    <dbReference type="NCBI Taxonomy" id="2316362"/>
    <lineage>
        <taxon>Eukaryota</taxon>
        <taxon>Fungi</taxon>
        <taxon>Dikarya</taxon>
        <taxon>Basidiomycota</taxon>
        <taxon>Agaricomycotina</taxon>
        <taxon>Agaricomycetes</taxon>
        <taxon>Agaricomycetidae</taxon>
        <taxon>Agaricales</taxon>
        <taxon>Agaricineae</taxon>
        <taxon>Psathyrellaceae</taxon>
        <taxon>Candolleomyces</taxon>
    </lineage>
</organism>
<dbReference type="OrthoDB" id="5588482at2759"/>
<gene>
    <name evidence="2" type="ORF">EST38_g3406</name>
</gene>
<feature type="signal peptide" evidence="1">
    <location>
        <begin position="1"/>
        <end position="17"/>
    </location>
</feature>
<evidence type="ECO:0000313" key="2">
    <source>
        <dbReference type="EMBL" id="RXW22449.1"/>
    </source>
</evidence>
<dbReference type="Proteomes" id="UP000290288">
    <property type="component" value="Unassembled WGS sequence"/>
</dbReference>